<keyword evidence="21" id="KW-1185">Reference proteome</keyword>
<evidence type="ECO:0000259" key="18">
    <source>
        <dbReference type="Pfam" id="PF03828"/>
    </source>
</evidence>
<feature type="compositionally biased region" description="Polar residues" evidence="16">
    <location>
        <begin position="1010"/>
        <end position="1047"/>
    </location>
</feature>
<proteinExistence type="inferred from homology"/>
<dbReference type="NCBIfam" id="NF009395">
    <property type="entry name" value="PRK12755.1"/>
    <property type="match status" value="1"/>
</dbReference>
<dbReference type="SUPFAM" id="SSF81631">
    <property type="entry name" value="PAP/OAS1 substrate-binding domain"/>
    <property type="match status" value="1"/>
</dbReference>
<protein>
    <recommendedName>
        <fullName evidence="14">3-deoxy-D-arabino-heptulosonate 7-phosphate synthase</fullName>
        <ecNumber evidence="6">2.5.1.54</ecNumber>
        <ecNumber evidence="5">2.7.7.19</ecNumber>
    </recommendedName>
    <alternativeName>
        <fullName evidence="13">DAHP synthase</fullName>
    </alternativeName>
    <alternativeName>
        <fullName evidence="12">Phospho-2-keto-3-deoxyheptonate aldolase</fullName>
    </alternativeName>
</protein>
<dbReference type="PANTHER" id="PTHR21225:SF12">
    <property type="entry name" value="PHOSPHO-2-DEHYDRO-3-DEOXYHEPTONATE ALDOLASE, TYROSINE-INHIBITED"/>
    <property type="match status" value="1"/>
</dbReference>
<evidence type="ECO:0000256" key="5">
    <source>
        <dbReference type="ARBA" id="ARBA00012388"/>
    </source>
</evidence>
<dbReference type="Pfam" id="PF00793">
    <property type="entry name" value="DAHP_synth_1"/>
    <property type="match status" value="1"/>
</dbReference>
<evidence type="ECO:0000256" key="14">
    <source>
        <dbReference type="ARBA" id="ARBA00032193"/>
    </source>
</evidence>
<dbReference type="Proteomes" id="UP000053317">
    <property type="component" value="Unassembled WGS sequence"/>
</dbReference>
<dbReference type="SUPFAM" id="SSF51569">
    <property type="entry name" value="Aldolase"/>
    <property type="match status" value="1"/>
</dbReference>
<dbReference type="NCBIfam" id="TIGR00034">
    <property type="entry name" value="aroFGH"/>
    <property type="match status" value="1"/>
</dbReference>
<accession>A0A0G2EP81</accession>
<dbReference type="InterPro" id="IPR043519">
    <property type="entry name" value="NT_sf"/>
</dbReference>
<evidence type="ECO:0000256" key="6">
    <source>
        <dbReference type="ARBA" id="ARBA00012694"/>
    </source>
</evidence>
<evidence type="ECO:0000256" key="11">
    <source>
        <dbReference type="ARBA" id="ARBA00023141"/>
    </source>
</evidence>
<comment type="catalytic activity">
    <reaction evidence="15">
        <text>D-erythrose 4-phosphate + phosphoenolpyruvate + H2O = 7-phospho-2-dehydro-3-deoxy-D-arabino-heptonate + phosphate</text>
        <dbReference type="Rhea" id="RHEA:14717"/>
        <dbReference type="ChEBI" id="CHEBI:15377"/>
        <dbReference type="ChEBI" id="CHEBI:16897"/>
        <dbReference type="ChEBI" id="CHEBI:43474"/>
        <dbReference type="ChEBI" id="CHEBI:58394"/>
        <dbReference type="ChEBI" id="CHEBI:58702"/>
        <dbReference type="EC" id="2.5.1.54"/>
    </reaction>
</comment>
<name>A0A0G2EP81_PHACM</name>
<feature type="compositionally biased region" description="Polar residues" evidence="16">
    <location>
        <begin position="1156"/>
        <end position="1165"/>
    </location>
</feature>
<dbReference type="InterPro" id="IPR006219">
    <property type="entry name" value="DAHP_synth_1"/>
</dbReference>
<reference evidence="20 21" key="1">
    <citation type="submission" date="2015-05" db="EMBL/GenBank/DDBJ databases">
        <title>Distinctive expansion of gene families associated with plant cell wall degradation and secondary metabolism in the genomes of grapevine trunk pathogens.</title>
        <authorList>
            <person name="Lawrence D.P."/>
            <person name="Travadon R."/>
            <person name="Rolshausen P.E."/>
            <person name="Baumgartner K."/>
        </authorList>
    </citation>
    <scope>NUCLEOTIDE SEQUENCE [LARGE SCALE GENOMIC DNA]</scope>
    <source>
        <strain evidence="20">UCRPC4</strain>
    </source>
</reference>
<feature type="region of interest" description="Disordered" evidence="16">
    <location>
        <begin position="390"/>
        <end position="516"/>
    </location>
</feature>
<evidence type="ECO:0000313" key="21">
    <source>
        <dbReference type="Proteomes" id="UP000053317"/>
    </source>
</evidence>
<feature type="region of interest" description="Disordered" evidence="16">
    <location>
        <begin position="976"/>
        <end position="1098"/>
    </location>
</feature>
<dbReference type="Pfam" id="PF03828">
    <property type="entry name" value="PAP_assoc"/>
    <property type="match status" value="1"/>
</dbReference>
<comment type="caution">
    <text evidence="20">The sequence shown here is derived from an EMBL/GenBank/DDBJ whole genome shotgun (WGS) entry which is preliminary data.</text>
</comment>
<feature type="compositionally biased region" description="Pro residues" evidence="16">
    <location>
        <begin position="976"/>
        <end position="1000"/>
    </location>
</feature>
<feature type="region of interest" description="Disordered" evidence="16">
    <location>
        <begin position="559"/>
        <end position="605"/>
    </location>
</feature>
<dbReference type="InterPro" id="IPR006218">
    <property type="entry name" value="DAHP1/KDSA"/>
</dbReference>
<dbReference type="Gene3D" id="3.20.20.70">
    <property type="entry name" value="Aldolase class I"/>
    <property type="match status" value="1"/>
</dbReference>
<feature type="domain" description="DAHP synthetase I/KDSA" evidence="17">
    <location>
        <begin position="53"/>
        <end position="349"/>
    </location>
</feature>
<evidence type="ECO:0000256" key="2">
    <source>
        <dbReference type="ARBA" id="ARBA00004688"/>
    </source>
</evidence>
<keyword evidence="11" id="KW-0057">Aromatic amino acid biosynthesis</keyword>
<evidence type="ECO:0000256" key="3">
    <source>
        <dbReference type="ARBA" id="ARBA00007985"/>
    </source>
</evidence>
<dbReference type="Gene3D" id="1.10.1410.10">
    <property type="match status" value="1"/>
</dbReference>
<keyword evidence="9" id="KW-0479">Metal-binding</keyword>
<dbReference type="GO" id="GO:1990817">
    <property type="term" value="F:poly(A) RNA polymerase activity"/>
    <property type="evidence" value="ECO:0007669"/>
    <property type="project" value="UniProtKB-EC"/>
</dbReference>
<feature type="domain" description="Poly(A) RNA polymerase mitochondrial-like central palm" evidence="19">
    <location>
        <begin position="647"/>
        <end position="789"/>
    </location>
</feature>
<evidence type="ECO:0000256" key="13">
    <source>
        <dbReference type="ARBA" id="ARBA00031349"/>
    </source>
</evidence>
<evidence type="ECO:0000256" key="4">
    <source>
        <dbReference type="ARBA" id="ARBA00008593"/>
    </source>
</evidence>
<dbReference type="InterPro" id="IPR013785">
    <property type="entry name" value="Aldolase_TIM"/>
</dbReference>
<keyword evidence="10" id="KW-0460">Magnesium</keyword>
<dbReference type="OrthoDB" id="4699125at2759"/>
<evidence type="ECO:0000256" key="1">
    <source>
        <dbReference type="ARBA" id="ARBA00003726"/>
    </source>
</evidence>
<evidence type="ECO:0000259" key="19">
    <source>
        <dbReference type="Pfam" id="PF22600"/>
    </source>
</evidence>
<dbReference type="FunFam" id="3.20.20.70:FF:000005">
    <property type="entry name" value="Phospho-2-dehydro-3-deoxyheptonate aldolase"/>
    <property type="match status" value="1"/>
</dbReference>
<feature type="compositionally biased region" description="Basic and acidic residues" evidence="16">
    <location>
        <begin position="414"/>
        <end position="425"/>
    </location>
</feature>
<dbReference type="GO" id="GO:0046872">
    <property type="term" value="F:metal ion binding"/>
    <property type="evidence" value="ECO:0007669"/>
    <property type="project" value="UniProtKB-KW"/>
</dbReference>
<organism evidence="20 21">
    <name type="scientific">Phaeomoniella chlamydospora</name>
    <name type="common">Phaeoacremonium chlamydosporum</name>
    <dbReference type="NCBI Taxonomy" id="158046"/>
    <lineage>
        <taxon>Eukaryota</taxon>
        <taxon>Fungi</taxon>
        <taxon>Dikarya</taxon>
        <taxon>Ascomycota</taxon>
        <taxon>Pezizomycotina</taxon>
        <taxon>Eurotiomycetes</taxon>
        <taxon>Chaetothyriomycetidae</taxon>
        <taxon>Phaeomoniellales</taxon>
        <taxon>Phaeomoniellaceae</taxon>
        <taxon>Phaeomoniella</taxon>
    </lineage>
</organism>
<feature type="domain" description="PAP-associated" evidence="18">
    <location>
        <begin position="847"/>
        <end position="906"/>
    </location>
</feature>
<feature type="compositionally biased region" description="Acidic residues" evidence="16">
    <location>
        <begin position="467"/>
        <end position="486"/>
    </location>
</feature>
<evidence type="ECO:0000256" key="16">
    <source>
        <dbReference type="SAM" id="MobiDB-lite"/>
    </source>
</evidence>
<evidence type="ECO:0000256" key="7">
    <source>
        <dbReference type="ARBA" id="ARBA00022605"/>
    </source>
</evidence>
<feature type="region of interest" description="Disordered" evidence="16">
    <location>
        <begin position="1149"/>
        <end position="1168"/>
    </location>
</feature>
<dbReference type="EC" id="2.5.1.54" evidence="6"/>
<gene>
    <name evidence="20" type="ORF">UCRPC4_g02585</name>
</gene>
<dbReference type="InterPro" id="IPR002058">
    <property type="entry name" value="PAP_assoc"/>
</dbReference>
<evidence type="ECO:0000256" key="8">
    <source>
        <dbReference type="ARBA" id="ARBA00022679"/>
    </source>
</evidence>
<evidence type="ECO:0000256" key="10">
    <source>
        <dbReference type="ARBA" id="ARBA00022842"/>
    </source>
</evidence>
<comment type="pathway">
    <text evidence="2">Metabolic intermediate biosynthesis; chorismate biosynthesis; chorismate from D-erythrose 4-phosphate and phosphoenolpyruvate: step 1/7.</text>
</comment>
<keyword evidence="8" id="KW-0808">Transferase</keyword>
<dbReference type="SUPFAM" id="SSF81301">
    <property type="entry name" value="Nucleotidyltransferase"/>
    <property type="match status" value="1"/>
</dbReference>
<evidence type="ECO:0000256" key="15">
    <source>
        <dbReference type="ARBA" id="ARBA00047508"/>
    </source>
</evidence>
<feature type="region of interest" description="Disordered" evidence="16">
    <location>
        <begin position="1261"/>
        <end position="1317"/>
    </location>
</feature>
<dbReference type="Gene3D" id="3.30.460.10">
    <property type="entry name" value="Beta Polymerase, domain 2"/>
    <property type="match status" value="1"/>
</dbReference>
<dbReference type="InterPro" id="IPR054708">
    <property type="entry name" value="MTPAP-like_central"/>
</dbReference>
<evidence type="ECO:0000256" key="9">
    <source>
        <dbReference type="ARBA" id="ARBA00022723"/>
    </source>
</evidence>
<comment type="similarity">
    <text evidence="4">Belongs to the DNA polymerase type-B-like family.</text>
</comment>
<comment type="similarity">
    <text evidence="3">Belongs to the class-I DAHP synthase family.</text>
</comment>
<feature type="compositionally biased region" description="Basic and acidic residues" evidence="16">
    <location>
        <begin position="1269"/>
        <end position="1282"/>
    </location>
</feature>
<dbReference type="EC" id="2.7.7.19" evidence="5"/>
<dbReference type="PANTHER" id="PTHR21225">
    <property type="entry name" value="PHOSPHO-2-DEHYDRO-3-DEOXYHEPTONATE ALDOLASE DAHP SYNTHETASE"/>
    <property type="match status" value="1"/>
</dbReference>
<dbReference type="GO" id="GO:0009073">
    <property type="term" value="P:aromatic amino acid family biosynthetic process"/>
    <property type="evidence" value="ECO:0007669"/>
    <property type="project" value="UniProtKB-KW"/>
</dbReference>
<dbReference type="GO" id="GO:0010605">
    <property type="term" value="P:negative regulation of macromolecule metabolic process"/>
    <property type="evidence" value="ECO:0007669"/>
    <property type="project" value="UniProtKB-ARBA"/>
</dbReference>
<sequence>MPLIDDNTISTGQEDARVLGYDPLIPPALLQNEVPQSKASADTVAKGRREAAAIIHQRDDRLLVMVGPCSIHDPATALEYCQRLLDLSKKLSNDLCIIMRAYLEKPRTTVGWKGLINDPDIDETYKINKGLRVSRQMYADLTSMGMPIASEMLDTISPQFLADMISLGAIGARTTESQLHRELASGLSFPIGFKNGTDGSLSVAVDAVGSAAAKHHFMGVTKQGLAAITRTSGNLDGFVILRGGSKGTNYDAESVQSAKEALRKKGQKEVLMIDCSHGNSKKDHRNQPGVAQTIGDQLRNGEDGIVAVMIESNINEGNQKVPDEGPAGLKKGVSITDACIGWETTIEVLEQLADAVRTRRQVKAQRGILLDIPLLRVYLHTMDSYRLDYGDPGPPGVEPKNPMYHFKGSSSHPQDSKPRPPRDFTFRAPRPKIAERPLLSLRRGPSPDLISSKPEGNGTAKFRDIDDMTDTDAEDMDVSDSDDESATAERIKLDTQSEDKSAAKWSNPDPYTALPPVDETARKRTDVVKLIRKSRVATSSGDNTDTGASNEDFISFDFGGMGDFDTGSQAPKDAPTGPRSRGQGDTSLGKRKRTVDDEGRPGALKNIRGVHFHDNAAILDEWRSNENPTPWYKDSKVQTLQHPLMRLHTEIIDFYDWVRPKDYEHAVRSDVIARLAKVLRRMEPGSELHAFGSFAAGLYLPTGDMDLVLYSADFVRAKRSGRPYFPAKRKHTWYFNFARTLERLGIPAGPPLAIPRAKVPLIKFVDKVSGIKVDLSFDNDTGVVANETFQRWKIQLPEMPIIVSIIKQFLMIRGLNDNAAGGLGGFSTICLVTSLIQMLPRDPGTPNLGRLLVEFFNLYGNVFNKEEVGIRMEPPGYFEKRSYKPFVYQQNKRERLSIIDPNRPDNDISGGSQHIAIIFKAFAGAYVKLKEKLTAAAMHGDIDESILGDIIGGNYKYYDTQRVHLKAVYDATHPDPVPSSVVPPPPSLPPPPEAKPPPPSLTTVPEHAQPGSTKSHNLAFSQATSTEADASQQSQPSNAITHSSVSASHPPLQPSSFTPINGTRKEKISKRSKMRDRADKLKRLRPDLEVPSQLSEPSAVALGGYSDLQEMKKDLMEREALLAAGKPLPPPALPSSARVVPPPVTAIPSLDGARSPVQSNNSTVEVGTGNAARKQLLIQGSNANKRRADRLRKLRPDIQGIPQSLSLEEAVTIGGYQTPLQMDEDLARRHVAVESSKPSKMASATNYPELLPLRATLPEAPAATLSNKPDQKKLAKKNELARPVKNAMNGVKKNERKKKKGGPGTRSKTAAAKAAKQ</sequence>
<dbReference type="Pfam" id="PF22600">
    <property type="entry name" value="MTPAP-like_central"/>
    <property type="match status" value="1"/>
</dbReference>
<evidence type="ECO:0000259" key="17">
    <source>
        <dbReference type="Pfam" id="PF00793"/>
    </source>
</evidence>
<comment type="function">
    <text evidence="1">Stereospecific condensation of phosphoenolpyruvate (PEP) and D-erythrose-4-phosphate (E4P) giving rise to 3-deoxy-D-arabino-heptulosonate-7-phosphate (DAHP).</text>
</comment>
<feature type="compositionally biased region" description="Basic and acidic residues" evidence="16">
    <location>
        <begin position="487"/>
        <end position="502"/>
    </location>
</feature>
<dbReference type="GO" id="GO:0003849">
    <property type="term" value="F:3-deoxy-7-phosphoheptulonate synthase activity"/>
    <property type="evidence" value="ECO:0007669"/>
    <property type="project" value="UniProtKB-EC"/>
</dbReference>
<dbReference type="GO" id="GO:0008652">
    <property type="term" value="P:amino acid biosynthetic process"/>
    <property type="evidence" value="ECO:0007669"/>
    <property type="project" value="UniProtKB-KW"/>
</dbReference>
<evidence type="ECO:0000256" key="12">
    <source>
        <dbReference type="ARBA" id="ARBA00031111"/>
    </source>
</evidence>
<dbReference type="CDD" id="cd05402">
    <property type="entry name" value="NT_PAP_TUTase"/>
    <property type="match status" value="1"/>
</dbReference>
<evidence type="ECO:0000313" key="20">
    <source>
        <dbReference type="EMBL" id="KKY24119.1"/>
    </source>
</evidence>
<dbReference type="GO" id="GO:0005737">
    <property type="term" value="C:cytoplasm"/>
    <property type="evidence" value="ECO:0007669"/>
    <property type="project" value="TreeGrafter"/>
</dbReference>
<dbReference type="EMBL" id="LCWF01000063">
    <property type="protein sequence ID" value="KKY24119.1"/>
    <property type="molecule type" value="Genomic_DNA"/>
</dbReference>
<feature type="compositionally biased region" description="Basic and acidic residues" evidence="16">
    <location>
        <begin position="1075"/>
        <end position="1088"/>
    </location>
</feature>
<reference evidence="20 21" key="2">
    <citation type="submission" date="2015-05" db="EMBL/GenBank/DDBJ databases">
        <authorList>
            <person name="Morales-Cruz A."/>
            <person name="Amrine K.C."/>
            <person name="Cantu D."/>
        </authorList>
    </citation>
    <scope>NUCLEOTIDE SEQUENCE [LARGE SCALE GENOMIC DNA]</scope>
    <source>
        <strain evidence="20">UCRPC4</strain>
    </source>
</reference>
<keyword evidence="7" id="KW-0028">Amino-acid biosynthesis</keyword>